<keyword evidence="2" id="KW-0732">Signal</keyword>
<evidence type="ECO:0000256" key="2">
    <source>
        <dbReference type="SAM" id="SignalP"/>
    </source>
</evidence>
<feature type="compositionally biased region" description="Basic and acidic residues" evidence="1">
    <location>
        <begin position="424"/>
        <end position="436"/>
    </location>
</feature>
<feature type="region of interest" description="Disordered" evidence="1">
    <location>
        <begin position="285"/>
        <end position="305"/>
    </location>
</feature>
<gene>
    <name evidence="3" type="ORF">EX30DRAFT_373664</name>
</gene>
<feature type="chain" id="PRO_5020195498" description="Extracellular membrane protein CFEM domain-containing protein" evidence="2">
    <location>
        <begin position="19"/>
        <end position="513"/>
    </location>
</feature>
<feature type="compositionally biased region" description="Low complexity" evidence="1">
    <location>
        <begin position="148"/>
        <end position="160"/>
    </location>
</feature>
<dbReference type="InParanoid" id="A0A4S2MND5"/>
<keyword evidence="4" id="KW-1185">Reference proteome</keyword>
<feature type="region of interest" description="Disordered" evidence="1">
    <location>
        <begin position="140"/>
        <end position="175"/>
    </location>
</feature>
<accession>A0A4S2MND5</accession>
<organism evidence="3 4">
    <name type="scientific">Ascodesmis nigricans</name>
    <dbReference type="NCBI Taxonomy" id="341454"/>
    <lineage>
        <taxon>Eukaryota</taxon>
        <taxon>Fungi</taxon>
        <taxon>Dikarya</taxon>
        <taxon>Ascomycota</taxon>
        <taxon>Pezizomycotina</taxon>
        <taxon>Pezizomycetes</taxon>
        <taxon>Pezizales</taxon>
        <taxon>Ascodesmidaceae</taxon>
        <taxon>Ascodesmis</taxon>
    </lineage>
</organism>
<feature type="region of interest" description="Disordered" evidence="1">
    <location>
        <begin position="408"/>
        <end position="436"/>
    </location>
</feature>
<evidence type="ECO:0008006" key="5">
    <source>
        <dbReference type="Google" id="ProtNLM"/>
    </source>
</evidence>
<reference evidence="3 4" key="1">
    <citation type="submission" date="2019-04" db="EMBL/GenBank/DDBJ databases">
        <title>Comparative genomics and transcriptomics to analyze fruiting body development in filamentous ascomycetes.</title>
        <authorList>
            <consortium name="DOE Joint Genome Institute"/>
            <person name="Lutkenhaus R."/>
            <person name="Traeger S."/>
            <person name="Breuer J."/>
            <person name="Kuo A."/>
            <person name="Lipzen A."/>
            <person name="Pangilinan J."/>
            <person name="Dilworth D."/>
            <person name="Sandor L."/>
            <person name="Poggeler S."/>
            <person name="Barry K."/>
            <person name="Grigoriev I.V."/>
            <person name="Nowrousian M."/>
        </authorList>
    </citation>
    <scope>NUCLEOTIDE SEQUENCE [LARGE SCALE GENOMIC DNA]</scope>
    <source>
        <strain evidence="3 4">CBS 389.68</strain>
    </source>
</reference>
<dbReference type="Proteomes" id="UP000298138">
    <property type="component" value="Unassembled WGS sequence"/>
</dbReference>
<proteinExistence type="predicted"/>
<feature type="signal peptide" evidence="2">
    <location>
        <begin position="1"/>
        <end position="18"/>
    </location>
</feature>
<sequence length="513" mass="56209">MHSPLSSLLLLLLPLTHANPLHHRRGGPLVAAPLPTSKLQLNADDQDCFATCISITFCLQEEPELCYCTNDARVQCAIGCGLDRIDLNDCDTGEEGRVLMLSEYGEGTSWAEESQLRHYGAREIRQDPDTGGMIVGGLPDVPEEEETTSMTTTGTATGTRGLEETKATPSWTPTWTPTIESEEIETAPTKTTIVKSAEATATKVVTVIANTCGCPSLLYCGCNVQPHLPAPEEWFAQNVCLPGCSDPVLRTFEHYLGLDNEQLHQLETPAFFKVHTDEHIVTSESVSINPPLSEKRDPRNDDTVDTITPITPIIPVQPIDSIEPIDPISLTKRDNTITPITPIVPVSPITPVKPLSKRTNPANPITPIKPIMPVVPVAPITPLQKRRIAKDRDGDNDILSSERFTRTRKGTFDVPQSKGKGVGSRREGKGKKEEDDVLERVTRVRKVRKGGEEEEEEEEAVGEVNDAAEVVEGAQGTEGAEGAEMGEEVEMVIGEGDWWWRPWWQGDAINIGR</sequence>
<evidence type="ECO:0000313" key="3">
    <source>
        <dbReference type="EMBL" id="TGZ78651.1"/>
    </source>
</evidence>
<protein>
    <recommendedName>
        <fullName evidence="5">Extracellular membrane protein CFEM domain-containing protein</fullName>
    </recommendedName>
</protein>
<evidence type="ECO:0000256" key="1">
    <source>
        <dbReference type="SAM" id="MobiDB-lite"/>
    </source>
</evidence>
<evidence type="ECO:0000313" key="4">
    <source>
        <dbReference type="Proteomes" id="UP000298138"/>
    </source>
</evidence>
<name>A0A4S2MND5_9PEZI</name>
<dbReference type="EMBL" id="ML220139">
    <property type="protein sequence ID" value="TGZ78651.1"/>
    <property type="molecule type" value="Genomic_DNA"/>
</dbReference>
<dbReference type="AlphaFoldDB" id="A0A4S2MND5"/>
<feature type="compositionally biased region" description="Basic and acidic residues" evidence="1">
    <location>
        <begin position="293"/>
        <end position="302"/>
    </location>
</feature>